<keyword evidence="1" id="KW-0812">Transmembrane</keyword>
<dbReference type="EMBL" id="LGBR01000001">
    <property type="protein sequence ID" value="KOY51473.1"/>
    <property type="molecule type" value="Genomic_DNA"/>
</dbReference>
<dbReference type="InterPro" id="IPR007272">
    <property type="entry name" value="Sulf_transp_TsuA/YedE"/>
</dbReference>
<evidence type="ECO:0000313" key="4">
    <source>
        <dbReference type="Proteomes" id="UP000037716"/>
    </source>
</evidence>
<dbReference type="STRING" id="1300348.I602_1033"/>
<dbReference type="Pfam" id="PF04143">
    <property type="entry name" value="Sulf_transp"/>
    <property type="match status" value="1"/>
</dbReference>
<evidence type="ECO:0000313" key="5">
    <source>
        <dbReference type="Proteomes" id="UP000183071"/>
    </source>
</evidence>
<sequence length="138" mass="15037">MMKNIKFLLLGIFFAIVLSKSQAISWYRFYEMFKFQSFHMFGIIGGAVVISAIIMQLFKSGKIKDINGNKIVPKPKKKGVISTVFGGTLFGLGWGISGACAAPVFVILGFKFLPALIILLGALIGAFIYGLIAKKLPN</sequence>
<feature type="transmembrane region" description="Helical" evidence="1">
    <location>
        <begin position="79"/>
        <end position="106"/>
    </location>
</feature>
<reference evidence="3 5" key="2">
    <citation type="submission" date="2016-10" db="EMBL/GenBank/DDBJ databases">
        <authorList>
            <person name="Varghese N."/>
            <person name="Submissions S."/>
        </authorList>
    </citation>
    <scope>NUCLEOTIDE SEQUENCE [LARGE SCALE GENOMIC DNA]</scope>
    <source>
        <strain evidence="3 5">DSW-5</strain>
    </source>
</reference>
<evidence type="ECO:0000256" key="1">
    <source>
        <dbReference type="SAM" id="Phobius"/>
    </source>
</evidence>
<organism evidence="2 4">
    <name type="scientific">Polaribacter dokdonensis DSW-5</name>
    <dbReference type="NCBI Taxonomy" id="1300348"/>
    <lineage>
        <taxon>Bacteria</taxon>
        <taxon>Pseudomonadati</taxon>
        <taxon>Bacteroidota</taxon>
        <taxon>Flavobacteriia</taxon>
        <taxon>Flavobacteriales</taxon>
        <taxon>Flavobacteriaceae</taxon>
    </lineage>
</organism>
<keyword evidence="1" id="KW-0472">Membrane</keyword>
<protein>
    <submittedName>
        <fullName evidence="2">Uncharacterized protein</fullName>
    </submittedName>
</protein>
<dbReference type="EMBL" id="FNUE01000001">
    <property type="protein sequence ID" value="SEE10618.1"/>
    <property type="molecule type" value="Genomic_DNA"/>
</dbReference>
<keyword evidence="1" id="KW-1133">Transmembrane helix</keyword>
<evidence type="ECO:0000313" key="2">
    <source>
        <dbReference type="EMBL" id="KOY51473.1"/>
    </source>
</evidence>
<comment type="caution">
    <text evidence="2">The sequence shown here is derived from an EMBL/GenBank/DDBJ whole genome shotgun (WGS) entry which is preliminary data.</text>
</comment>
<proteinExistence type="predicted"/>
<gene>
    <name evidence="2" type="ORF">I602_1033</name>
    <name evidence="3" type="ORF">SAMN05444353_0744</name>
</gene>
<feature type="transmembrane region" description="Helical" evidence="1">
    <location>
        <begin position="112"/>
        <end position="132"/>
    </location>
</feature>
<reference evidence="2 4" key="1">
    <citation type="submission" date="2015-07" db="EMBL/GenBank/DDBJ databases">
        <title>Genome of Polaribacter dokdonenesis DSW-5, isolated from seawater off Dokdo in Korea.</title>
        <authorList>
            <person name="Yoon K."/>
            <person name="Song J.Y."/>
            <person name="Kim J.F."/>
        </authorList>
    </citation>
    <scope>NUCLEOTIDE SEQUENCE [LARGE SCALE GENOMIC DNA]</scope>
    <source>
        <strain evidence="2 4">DSW-5</strain>
    </source>
</reference>
<dbReference type="PATRIC" id="fig|1300348.6.peg.1033"/>
<name>A0A0M9CFK7_9FLAO</name>
<dbReference type="AlphaFoldDB" id="A0A0M9CFK7"/>
<dbReference type="Proteomes" id="UP000183071">
    <property type="component" value="Unassembled WGS sequence"/>
</dbReference>
<dbReference type="Proteomes" id="UP000037716">
    <property type="component" value="Unassembled WGS sequence"/>
</dbReference>
<feature type="transmembrane region" description="Helical" evidence="1">
    <location>
        <begin position="39"/>
        <end position="58"/>
    </location>
</feature>
<evidence type="ECO:0000313" key="3">
    <source>
        <dbReference type="EMBL" id="SEE10618.1"/>
    </source>
</evidence>
<accession>A0A0M9CFK7</accession>
<keyword evidence="5" id="KW-1185">Reference proteome</keyword>